<comment type="caution">
    <text evidence="2">The sequence shown here is derived from an EMBL/GenBank/DDBJ whole genome shotgun (WGS) entry which is preliminary data.</text>
</comment>
<feature type="compositionally biased region" description="Polar residues" evidence="1">
    <location>
        <begin position="154"/>
        <end position="164"/>
    </location>
</feature>
<reference evidence="2 3" key="1">
    <citation type="submission" date="2024-07" db="EMBL/GenBank/DDBJ databases">
        <title>Genomic Encyclopedia of Type Strains, Phase V (KMG-V): Genome sequencing to study the core and pangenomes of soil and plant-associated prokaryotes.</title>
        <authorList>
            <person name="Whitman W."/>
        </authorList>
    </citation>
    <scope>NUCLEOTIDE SEQUENCE [LARGE SCALE GENOMIC DNA]</scope>
    <source>
        <strain evidence="2 3">USDA 152</strain>
    </source>
</reference>
<evidence type="ECO:0000313" key="3">
    <source>
        <dbReference type="Proteomes" id="UP001565369"/>
    </source>
</evidence>
<feature type="region of interest" description="Disordered" evidence="1">
    <location>
        <begin position="140"/>
        <end position="191"/>
    </location>
</feature>
<dbReference type="EMBL" id="JBGBZJ010000003">
    <property type="protein sequence ID" value="MEY9457318.1"/>
    <property type="molecule type" value="Genomic_DNA"/>
</dbReference>
<sequence>MEDHGPAVQPAGFRIVALVARWLHRGYAIVPVSRSVNPSRQKYSTLPKFGFGVCVVHPGSPRGAIMCRHASRAGLAVDAAASAREARAGRVVPVSPRLRATSGAARLRLVCKFPASSTGPGKTAAKWRAVRTAKPCGPGRRCHGQVLAKVRASPTGQTASSNSRGEGGQKEWSAPGRSRHKPSDHRAGKAE</sequence>
<keyword evidence="3" id="KW-1185">Reference proteome</keyword>
<evidence type="ECO:0000256" key="1">
    <source>
        <dbReference type="SAM" id="MobiDB-lite"/>
    </source>
</evidence>
<gene>
    <name evidence="2" type="ORF">ABIG07_006266</name>
</gene>
<proteinExistence type="predicted"/>
<name>A0ABV4G0A0_9BRAD</name>
<protein>
    <submittedName>
        <fullName evidence="2">Uncharacterized protein</fullName>
    </submittedName>
</protein>
<evidence type="ECO:0000313" key="2">
    <source>
        <dbReference type="EMBL" id="MEY9457318.1"/>
    </source>
</evidence>
<accession>A0ABV4G0A0</accession>
<dbReference type="Proteomes" id="UP001565369">
    <property type="component" value="Unassembled WGS sequence"/>
</dbReference>
<organism evidence="2 3">
    <name type="scientific">Bradyrhizobium ottawaense</name>
    <dbReference type="NCBI Taxonomy" id="931866"/>
    <lineage>
        <taxon>Bacteria</taxon>
        <taxon>Pseudomonadati</taxon>
        <taxon>Pseudomonadota</taxon>
        <taxon>Alphaproteobacteria</taxon>
        <taxon>Hyphomicrobiales</taxon>
        <taxon>Nitrobacteraceae</taxon>
        <taxon>Bradyrhizobium</taxon>
    </lineage>
</organism>